<organism evidence="6 7">
    <name type="scientific">Nematostella vectensis</name>
    <name type="common">Starlet sea anemone</name>
    <dbReference type="NCBI Taxonomy" id="45351"/>
    <lineage>
        <taxon>Eukaryota</taxon>
        <taxon>Metazoa</taxon>
        <taxon>Cnidaria</taxon>
        <taxon>Anthozoa</taxon>
        <taxon>Hexacorallia</taxon>
        <taxon>Actiniaria</taxon>
        <taxon>Edwardsiidae</taxon>
        <taxon>Nematostella</taxon>
    </lineage>
</organism>
<sequence length="169" mass="19542">MSHQSEIITEKQIKQLNKLLPSRTVGHTWMLVYSTFLHGFSLKTLYRNMECYDSPMLIIIRDDEHQIFGVLSSLPLRISDGFYGTGESFLFKFMEDGTIKDYKWTGENNFFMKGSRDSVAFGSGRGHFGLWLDEDFYHGSSNKCETYGNDTLSRHKDFLCSALEAWTFV</sequence>
<evidence type="ECO:0000256" key="4">
    <source>
        <dbReference type="ARBA" id="ARBA00040604"/>
    </source>
</evidence>
<dbReference type="Proteomes" id="UP000001593">
    <property type="component" value="Unassembled WGS sequence"/>
</dbReference>
<dbReference type="PROSITE" id="PS51886">
    <property type="entry name" value="TLDC"/>
    <property type="match status" value="1"/>
</dbReference>
<keyword evidence="7" id="KW-1185">Reference proteome</keyword>
<dbReference type="OrthoDB" id="26679at2759"/>
<dbReference type="AlphaFoldDB" id="A7RQH3"/>
<evidence type="ECO:0000313" key="7">
    <source>
        <dbReference type="Proteomes" id="UP000001593"/>
    </source>
</evidence>
<dbReference type="KEGG" id="nve:5518475"/>
<evidence type="ECO:0000259" key="5">
    <source>
        <dbReference type="PROSITE" id="PS51886"/>
    </source>
</evidence>
<dbReference type="HOGENOM" id="CLU_029204_4_2_1"/>
<dbReference type="SMART" id="SM00584">
    <property type="entry name" value="TLDc"/>
    <property type="match status" value="1"/>
</dbReference>
<dbReference type="OMA" id="HYGLWCD"/>
<evidence type="ECO:0000313" key="6">
    <source>
        <dbReference type="EMBL" id="EDO46287.1"/>
    </source>
</evidence>
<gene>
    <name evidence="6" type="ORF">NEMVEDRAFT_v1g180796</name>
</gene>
<name>A7RQH3_NEMVE</name>
<dbReference type="eggNOG" id="KOG2372">
    <property type="taxonomic scope" value="Eukaryota"/>
</dbReference>
<dbReference type="STRING" id="45351.A7RQH3"/>
<comment type="similarity">
    <text evidence="2">Belongs to the OXR1 family.</text>
</comment>
<protein>
    <recommendedName>
        <fullName evidence="4">Oxidation resistance protein 1</fullName>
    </recommendedName>
</protein>
<dbReference type="GO" id="GO:0005739">
    <property type="term" value="C:mitochondrion"/>
    <property type="evidence" value="ECO:0007669"/>
    <property type="project" value="UniProtKB-SubCell"/>
</dbReference>
<dbReference type="PANTHER" id="PTHR23354">
    <property type="entry name" value="NUCLEOLAR PROTEIN 7/ESTROGEN RECEPTOR COACTIVATOR-RELATED"/>
    <property type="match status" value="1"/>
</dbReference>
<dbReference type="Pfam" id="PF07534">
    <property type="entry name" value="TLD"/>
    <property type="match status" value="1"/>
</dbReference>
<dbReference type="PANTHER" id="PTHR23354:SF62">
    <property type="entry name" value="MUSTARD, ISOFORM V"/>
    <property type="match status" value="1"/>
</dbReference>
<evidence type="ECO:0000256" key="3">
    <source>
        <dbReference type="ARBA" id="ARBA00023128"/>
    </source>
</evidence>
<evidence type="ECO:0000256" key="2">
    <source>
        <dbReference type="ARBA" id="ARBA00009540"/>
    </source>
</evidence>
<accession>A7RQH3</accession>
<dbReference type="InterPro" id="IPR006571">
    <property type="entry name" value="TLDc_dom"/>
</dbReference>
<dbReference type="PhylomeDB" id="A7RQH3"/>
<dbReference type="EMBL" id="DS469528">
    <property type="protein sequence ID" value="EDO46287.1"/>
    <property type="molecule type" value="Genomic_DNA"/>
</dbReference>
<feature type="domain" description="TLDc" evidence="5">
    <location>
        <begin position="6"/>
        <end position="169"/>
    </location>
</feature>
<proteinExistence type="inferred from homology"/>
<reference evidence="6 7" key="1">
    <citation type="journal article" date="2007" name="Science">
        <title>Sea anemone genome reveals ancestral eumetazoan gene repertoire and genomic organization.</title>
        <authorList>
            <person name="Putnam N.H."/>
            <person name="Srivastava M."/>
            <person name="Hellsten U."/>
            <person name="Dirks B."/>
            <person name="Chapman J."/>
            <person name="Salamov A."/>
            <person name="Terry A."/>
            <person name="Shapiro H."/>
            <person name="Lindquist E."/>
            <person name="Kapitonov V.V."/>
            <person name="Jurka J."/>
            <person name="Genikhovich G."/>
            <person name="Grigoriev I.V."/>
            <person name="Lucas S.M."/>
            <person name="Steele R.E."/>
            <person name="Finnerty J.R."/>
            <person name="Technau U."/>
            <person name="Martindale M.Q."/>
            <person name="Rokhsar D.S."/>
        </authorList>
    </citation>
    <scope>NUCLEOTIDE SEQUENCE [LARGE SCALE GENOMIC DNA]</scope>
    <source>
        <strain evidence="7">CH2 X CH6</strain>
    </source>
</reference>
<dbReference type="InParanoid" id="A7RQH3"/>
<comment type="subcellular location">
    <subcellularLocation>
        <location evidence="1">Mitochondrion</location>
    </subcellularLocation>
</comment>
<keyword evidence="3" id="KW-0496">Mitochondrion</keyword>
<evidence type="ECO:0000256" key="1">
    <source>
        <dbReference type="ARBA" id="ARBA00004173"/>
    </source>
</evidence>